<dbReference type="EMBL" id="JARK01001340">
    <property type="protein sequence ID" value="EYC30712.1"/>
    <property type="molecule type" value="Genomic_DNA"/>
</dbReference>
<protein>
    <submittedName>
        <fullName evidence="1">Uncharacterized protein</fullName>
    </submittedName>
</protein>
<organism evidence="1 2">
    <name type="scientific">Ancylostoma ceylanicum</name>
    <dbReference type="NCBI Taxonomy" id="53326"/>
    <lineage>
        <taxon>Eukaryota</taxon>
        <taxon>Metazoa</taxon>
        <taxon>Ecdysozoa</taxon>
        <taxon>Nematoda</taxon>
        <taxon>Chromadorea</taxon>
        <taxon>Rhabditida</taxon>
        <taxon>Rhabditina</taxon>
        <taxon>Rhabditomorpha</taxon>
        <taxon>Strongyloidea</taxon>
        <taxon>Ancylostomatidae</taxon>
        <taxon>Ancylostomatinae</taxon>
        <taxon>Ancylostoma</taxon>
    </lineage>
</organism>
<dbReference type="Proteomes" id="UP000024635">
    <property type="component" value="Unassembled WGS sequence"/>
</dbReference>
<gene>
    <name evidence="1" type="primary">Acey_s0004.g1726</name>
    <name evidence="1" type="ORF">Y032_0004g1726</name>
</gene>
<proteinExistence type="predicted"/>
<evidence type="ECO:0000313" key="1">
    <source>
        <dbReference type="EMBL" id="EYC30712.1"/>
    </source>
</evidence>
<keyword evidence="2" id="KW-1185">Reference proteome</keyword>
<sequence>MPRFYDSRTWNILDQVPPSLFSLVRGALSLRQKVVITTQSLAFLKRCRTTDLLPNFVRNKKIGEVCNLPEDHPKIRKIYRSILSTVIKQKQHVLYSSLLKCVAKEEACRRYMDAQSWKRIEGASRRICDSIRSKAKSVLRAKFNRLLSSFRVNHQDVGSSSQVNHRSENISAHNVVNNDRTARVTVLGGAQISDNAKSFLSLGPSFAPTQNINAAVIRKVVGGLHRLRDQLRECKRASQLQIPTALSTRPLPPIPFPRSFYKEPEPCADADIKFRILSSGVLSILAKNKRQRQSNLTFEQQQGFKEIRQLTSCGVIRLSVSDKGGEFVVMPQTLDREITEFHLTDATIYRCTTQSEFISQYKRLNHVWMTSGKAAGLSEVFLSRLKIENPNCPVFYSLIKTHKLSTLENSTNCKLCGWSN</sequence>
<dbReference type="AlphaFoldDB" id="A0A016VUJ2"/>
<name>A0A016VUJ2_9BILA</name>
<reference evidence="2" key="1">
    <citation type="journal article" date="2015" name="Nat. Genet.">
        <title>The genome and transcriptome of the zoonotic hookworm Ancylostoma ceylanicum identify infection-specific gene families.</title>
        <authorList>
            <person name="Schwarz E.M."/>
            <person name="Hu Y."/>
            <person name="Antoshechkin I."/>
            <person name="Miller M.M."/>
            <person name="Sternberg P.W."/>
            <person name="Aroian R.V."/>
        </authorList>
    </citation>
    <scope>NUCLEOTIDE SEQUENCE</scope>
    <source>
        <strain evidence="2">HY135</strain>
    </source>
</reference>
<accession>A0A016VUJ2</accession>
<comment type="caution">
    <text evidence="1">The sequence shown here is derived from an EMBL/GenBank/DDBJ whole genome shotgun (WGS) entry which is preliminary data.</text>
</comment>
<evidence type="ECO:0000313" key="2">
    <source>
        <dbReference type="Proteomes" id="UP000024635"/>
    </source>
</evidence>
<dbReference type="OrthoDB" id="5860645at2759"/>